<name>A0A3E1R9H6_9BURK</name>
<dbReference type="SMART" id="SM00091">
    <property type="entry name" value="PAS"/>
    <property type="match status" value="1"/>
</dbReference>
<evidence type="ECO:0000256" key="1">
    <source>
        <dbReference type="ARBA" id="ARBA00000085"/>
    </source>
</evidence>
<feature type="transmembrane region" description="Helical" evidence="3">
    <location>
        <begin position="64"/>
        <end position="83"/>
    </location>
</feature>
<dbReference type="SUPFAM" id="SSF55874">
    <property type="entry name" value="ATPase domain of HSP90 chaperone/DNA topoisomerase II/histidine kinase"/>
    <property type="match status" value="1"/>
</dbReference>
<comment type="catalytic activity">
    <reaction evidence="1">
        <text>ATP + protein L-histidine = ADP + protein N-phospho-L-histidine.</text>
        <dbReference type="EC" id="2.7.13.3"/>
    </reaction>
</comment>
<dbReference type="Gene3D" id="1.10.287.130">
    <property type="match status" value="1"/>
</dbReference>
<dbReference type="PROSITE" id="PS50109">
    <property type="entry name" value="HIS_KIN"/>
    <property type="match status" value="1"/>
</dbReference>
<keyword evidence="7" id="KW-1185">Reference proteome</keyword>
<dbReference type="EMBL" id="QFZK01000018">
    <property type="protein sequence ID" value="RFO95330.1"/>
    <property type="molecule type" value="Genomic_DNA"/>
</dbReference>
<proteinExistence type="predicted"/>
<dbReference type="RefSeq" id="WP_117179770.1">
    <property type="nucleotide sequence ID" value="NZ_QFZK01000018.1"/>
</dbReference>
<dbReference type="SMART" id="SM00387">
    <property type="entry name" value="HATPase_c"/>
    <property type="match status" value="1"/>
</dbReference>
<dbReference type="EC" id="2.7.13.3" evidence="2"/>
<dbReference type="Proteomes" id="UP000260665">
    <property type="component" value="Unassembled WGS sequence"/>
</dbReference>
<keyword evidence="3" id="KW-1133">Transmembrane helix</keyword>
<feature type="transmembrane region" description="Helical" evidence="3">
    <location>
        <begin position="37"/>
        <end position="58"/>
    </location>
</feature>
<keyword evidence="6" id="KW-0808">Transferase</keyword>
<keyword evidence="3" id="KW-0472">Membrane</keyword>
<evidence type="ECO:0000256" key="2">
    <source>
        <dbReference type="ARBA" id="ARBA00012438"/>
    </source>
</evidence>
<evidence type="ECO:0000259" key="5">
    <source>
        <dbReference type="PROSITE" id="PS50112"/>
    </source>
</evidence>
<evidence type="ECO:0000313" key="7">
    <source>
        <dbReference type="Proteomes" id="UP000260665"/>
    </source>
</evidence>
<dbReference type="InterPro" id="IPR036097">
    <property type="entry name" value="HisK_dim/P_sf"/>
</dbReference>
<feature type="transmembrane region" description="Helical" evidence="3">
    <location>
        <begin position="144"/>
        <end position="162"/>
    </location>
</feature>
<dbReference type="AlphaFoldDB" id="A0A3E1R9H6"/>
<comment type="caution">
    <text evidence="6">The sequence shown here is derived from an EMBL/GenBank/DDBJ whole genome shotgun (WGS) entry which is preliminary data.</text>
</comment>
<dbReference type="InterPro" id="IPR003661">
    <property type="entry name" value="HisK_dim/P_dom"/>
</dbReference>
<dbReference type="SUPFAM" id="SSF55785">
    <property type="entry name" value="PYP-like sensor domain (PAS domain)"/>
    <property type="match status" value="1"/>
</dbReference>
<dbReference type="Pfam" id="PF13188">
    <property type="entry name" value="PAS_8"/>
    <property type="match status" value="1"/>
</dbReference>
<dbReference type="InterPro" id="IPR003594">
    <property type="entry name" value="HATPase_dom"/>
</dbReference>
<organism evidence="6 7">
    <name type="scientific">Rhodoferax lacus</name>
    <dbReference type="NCBI Taxonomy" id="2184758"/>
    <lineage>
        <taxon>Bacteria</taxon>
        <taxon>Pseudomonadati</taxon>
        <taxon>Pseudomonadota</taxon>
        <taxon>Betaproteobacteria</taxon>
        <taxon>Burkholderiales</taxon>
        <taxon>Comamonadaceae</taxon>
        <taxon>Rhodoferax</taxon>
    </lineage>
</organism>
<sequence length="580" mass="63497">MARASTERSWLGQAAPWAAVIHTDDTREFSRIWQGFMTARLTLGLVLLAMQVTMMAIGTPHSKWLIGISLAYLASTLTTGLFGKPLFLGNSFNRHWIRLVGLDVLAYSSLQILQGNTVNYTPLFALPILLASVLGSLRLALGTAASVTMLLLGNTALAYLNGSVDTTVSLLQAALTGVGYFAIALLANQLSSRLSSEGMRVRSSQAAVNLQRQVNELVIESLPDGVLIVDRQGLVRAANPAAVQLLAPTPEQKGPVADLHREPAWQPLLELTHRSFAQGHGQQEDVTIRHAGQGPRRIHVSTRPTNPQDLGGESLCVLFLQDQRELEARMRTEKLASMGRMSTAVAHEIRNPLAAISQANALLEEDLTDPHHKKLTHMVGQNAQRLAQIVNDILNAARAQPQDGGQTPLLVNLNEAAGRVCREWSAQNTCEKRLQYLPEAQSITVQFEGDHLRRVLVNLLDNARRFASDTPGSIQVQTHSVPQHATLRVWSAGPPMDQTVERHLFEPFFSSESRSSGLGLYICRQLCEGHNASIAYHRSVREVDGQAIEGNEFFVHFVNIAQTLPAADEAHTTPWPTPLP</sequence>
<feature type="transmembrane region" description="Helical" evidence="3">
    <location>
        <begin position="119"/>
        <end position="137"/>
    </location>
</feature>
<evidence type="ECO:0000259" key="4">
    <source>
        <dbReference type="PROSITE" id="PS50109"/>
    </source>
</evidence>
<dbReference type="Gene3D" id="3.30.450.20">
    <property type="entry name" value="PAS domain"/>
    <property type="match status" value="1"/>
</dbReference>
<dbReference type="InterPro" id="IPR000014">
    <property type="entry name" value="PAS"/>
</dbReference>
<dbReference type="SMART" id="SM00388">
    <property type="entry name" value="HisKA"/>
    <property type="match status" value="1"/>
</dbReference>
<evidence type="ECO:0000313" key="6">
    <source>
        <dbReference type="EMBL" id="RFO95330.1"/>
    </source>
</evidence>
<protein>
    <recommendedName>
        <fullName evidence="2">histidine kinase</fullName>
        <ecNumber evidence="2">2.7.13.3</ecNumber>
    </recommendedName>
</protein>
<dbReference type="Gene3D" id="3.30.565.10">
    <property type="entry name" value="Histidine kinase-like ATPase, C-terminal domain"/>
    <property type="match status" value="1"/>
</dbReference>
<dbReference type="CDD" id="cd00082">
    <property type="entry name" value="HisKA"/>
    <property type="match status" value="1"/>
</dbReference>
<dbReference type="Pfam" id="PF25323">
    <property type="entry name" value="6TM_PilS"/>
    <property type="match status" value="1"/>
</dbReference>
<dbReference type="CDD" id="cd00130">
    <property type="entry name" value="PAS"/>
    <property type="match status" value="1"/>
</dbReference>
<dbReference type="Pfam" id="PF00512">
    <property type="entry name" value="HisKA"/>
    <property type="match status" value="1"/>
</dbReference>
<reference evidence="6 7" key="1">
    <citation type="submission" date="2018-05" db="EMBL/GenBank/DDBJ databases">
        <title>Rhodoferax soyangensis sp.nov., isolated from an oligotrophic freshwater lake.</title>
        <authorList>
            <person name="Park M."/>
        </authorList>
    </citation>
    <scope>NUCLEOTIDE SEQUENCE [LARGE SCALE GENOMIC DNA]</scope>
    <source>
        <strain evidence="6 7">IMCC26218</strain>
    </source>
</reference>
<dbReference type="OrthoDB" id="9815750at2"/>
<keyword evidence="3" id="KW-0812">Transmembrane</keyword>
<keyword evidence="6" id="KW-0418">Kinase</keyword>
<dbReference type="GO" id="GO:0000155">
    <property type="term" value="F:phosphorelay sensor kinase activity"/>
    <property type="evidence" value="ECO:0007669"/>
    <property type="project" value="InterPro"/>
</dbReference>
<feature type="transmembrane region" description="Helical" evidence="3">
    <location>
        <begin position="168"/>
        <end position="187"/>
    </location>
</feature>
<dbReference type="PROSITE" id="PS50112">
    <property type="entry name" value="PAS"/>
    <property type="match status" value="1"/>
</dbReference>
<dbReference type="InterPro" id="IPR036890">
    <property type="entry name" value="HATPase_C_sf"/>
</dbReference>
<dbReference type="PANTHER" id="PTHR43065:SF52">
    <property type="entry name" value="SENSOR PROTEIN KINASE PILS"/>
    <property type="match status" value="1"/>
</dbReference>
<gene>
    <name evidence="6" type="ORF">DIC66_19075</name>
</gene>
<accession>A0A3E1R9H6</accession>
<dbReference type="SUPFAM" id="SSF47384">
    <property type="entry name" value="Homodimeric domain of signal transducing histidine kinase"/>
    <property type="match status" value="1"/>
</dbReference>
<dbReference type="Pfam" id="PF02518">
    <property type="entry name" value="HATPase_c"/>
    <property type="match status" value="1"/>
</dbReference>
<dbReference type="PANTHER" id="PTHR43065">
    <property type="entry name" value="SENSOR HISTIDINE KINASE"/>
    <property type="match status" value="1"/>
</dbReference>
<evidence type="ECO:0000256" key="3">
    <source>
        <dbReference type="SAM" id="Phobius"/>
    </source>
</evidence>
<dbReference type="InterPro" id="IPR005467">
    <property type="entry name" value="His_kinase_dom"/>
</dbReference>
<feature type="domain" description="PAS" evidence="5">
    <location>
        <begin position="211"/>
        <end position="252"/>
    </location>
</feature>
<dbReference type="InterPro" id="IPR035965">
    <property type="entry name" value="PAS-like_dom_sf"/>
</dbReference>
<feature type="domain" description="Histidine kinase" evidence="4">
    <location>
        <begin position="344"/>
        <end position="561"/>
    </location>
</feature>